<gene>
    <name evidence="1" type="ORF">A8950_3480</name>
</gene>
<sequence length="89" mass="10436">MQDIGLAELRRFDRIFPIRPNHRNWNFRAILDLNSGEQIKQQLVHDDSDLVVLVFNKYVSALSKQLSHEEVVGTWDLDGLEVAELWQFT</sequence>
<organism evidence="1 2">
    <name type="scientific">Dongia mobilis</name>
    <dbReference type="NCBI Taxonomy" id="578943"/>
    <lineage>
        <taxon>Bacteria</taxon>
        <taxon>Pseudomonadati</taxon>
        <taxon>Pseudomonadota</taxon>
        <taxon>Alphaproteobacteria</taxon>
        <taxon>Rhodospirillales</taxon>
        <taxon>Dongiaceae</taxon>
        <taxon>Dongia</taxon>
    </lineage>
</organism>
<comment type="caution">
    <text evidence="1">The sequence shown here is derived from an EMBL/GenBank/DDBJ whole genome shotgun (WGS) entry which is preliminary data.</text>
</comment>
<keyword evidence="2" id="KW-1185">Reference proteome</keyword>
<dbReference type="Proteomes" id="UP000295783">
    <property type="component" value="Unassembled WGS sequence"/>
</dbReference>
<evidence type="ECO:0000313" key="1">
    <source>
        <dbReference type="EMBL" id="TDQ78432.1"/>
    </source>
</evidence>
<proteinExistence type="predicted"/>
<name>A0A4R6WEW7_9PROT</name>
<dbReference type="AlphaFoldDB" id="A0A4R6WEW7"/>
<dbReference type="EMBL" id="SNYW01000013">
    <property type="protein sequence ID" value="TDQ78432.1"/>
    <property type="molecule type" value="Genomic_DNA"/>
</dbReference>
<accession>A0A4R6WEW7</accession>
<evidence type="ECO:0000313" key="2">
    <source>
        <dbReference type="Proteomes" id="UP000295783"/>
    </source>
</evidence>
<protein>
    <submittedName>
        <fullName evidence="1">Uncharacterized protein</fullName>
    </submittedName>
</protein>
<reference evidence="1 2" key="1">
    <citation type="submission" date="2019-03" db="EMBL/GenBank/DDBJ databases">
        <title>Genomic Encyclopedia of Type Strains, Phase III (KMG-III): the genomes of soil and plant-associated and newly described type strains.</title>
        <authorList>
            <person name="Whitman W."/>
        </authorList>
    </citation>
    <scope>NUCLEOTIDE SEQUENCE [LARGE SCALE GENOMIC DNA]</scope>
    <source>
        <strain evidence="1 2">CGMCC 1.7660</strain>
    </source>
</reference>